<proteinExistence type="predicted"/>
<keyword evidence="2" id="KW-1185">Reference proteome</keyword>
<name>A0ABS5UJ10_9LACO</name>
<gene>
    <name evidence="1" type="ORF">JKL17_10355</name>
</gene>
<comment type="caution">
    <text evidence="1">The sequence shown here is derived from an EMBL/GenBank/DDBJ whole genome shotgun (WGS) entry which is preliminary data.</text>
</comment>
<dbReference type="EMBL" id="JAEQMM010000003">
    <property type="protein sequence ID" value="MBT1138518.1"/>
    <property type="molecule type" value="Genomic_DNA"/>
</dbReference>
<evidence type="ECO:0000313" key="2">
    <source>
        <dbReference type="Proteomes" id="UP000694640"/>
    </source>
</evidence>
<accession>A0ABS5UJ10</accession>
<reference evidence="1 2" key="1">
    <citation type="submission" date="2021-01" db="EMBL/GenBank/DDBJ databases">
        <title>High-quality draft genome sequence data of six Lactiplantibacillus plantarum subsp. argentoratensis strains isolated from various Greek sourdoughs.</title>
        <authorList>
            <person name="Syrokou M.K."/>
            <person name="Paramithiotis S."/>
            <person name="Skandamis P.N."/>
            <person name="Drosinos E.H."/>
            <person name="Bosnea L."/>
            <person name="Mataragas M."/>
        </authorList>
    </citation>
    <scope>NUCLEOTIDE SEQUENCE [LARGE SCALE GENOMIC DNA]</scope>
    <source>
        <strain evidence="1 2">LQC 2520</strain>
    </source>
</reference>
<sequence>MATMIKLDKCVAKPTEFNVIKITSELGNEVQKAFKTADKLDKKLDRPRNTWKAIFQYHGLIWTNIWGFEFIANYGKENQCRRQPVSLNDRIVEDRDSEQFLIPNDLFERYFM</sequence>
<evidence type="ECO:0000313" key="1">
    <source>
        <dbReference type="EMBL" id="MBT1138518.1"/>
    </source>
</evidence>
<protein>
    <submittedName>
        <fullName evidence="1">Uncharacterized protein</fullName>
    </submittedName>
</protein>
<organism evidence="1 2">
    <name type="scientific">Lactiplantibacillus argentoratensis</name>
    <dbReference type="NCBI Taxonomy" id="271881"/>
    <lineage>
        <taxon>Bacteria</taxon>
        <taxon>Bacillati</taxon>
        <taxon>Bacillota</taxon>
        <taxon>Bacilli</taxon>
        <taxon>Lactobacillales</taxon>
        <taxon>Lactobacillaceae</taxon>
        <taxon>Lactiplantibacillus</taxon>
    </lineage>
</organism>
<dbReference type="RefSeq" id="WP_152994821.1">
    <property type="nucleotide sequence ID" value="NZ_JAEQMR010000001.1"/>
</dbReference>
<dbReference type="Proteomes" id="UP000694640">
    <property type="component" value="Unassembled WGS sequence"/>
</dbReference>